<evidence type="ECO:0000256" key="1">
    <source>
        <dbReference type="ARBA" id="ARBA00004141"/>
    </source>
</evidence>
<evidence type="ECO:0000256" key="2">
    <source>
        <dbReference type="ARBA" id="ARBA00007779"/>
    </source>
</evidence>
<comment type="similarity">
    <text evidence="2">Belongs to the CSC1 (TC 1.A.17) family.</text>
</comment>
<dbReference type="InterPro" id="IPR027815">
    <property type="entry name" value="CSC1/OSCA1-like_cyt"/>
</dbReference>
<evidence type="ECO:0008006" key="15">
    <source>
        <dbReference type="Google" id="ProtNLM"/>
    </source>
</evidence>
<dbReference type="InterPro" id="IPR003864">
    <property type="entry name" value="CSC1/OSCA1-like_7TM"/>
</dbReference>
<proteinExistence type="inferred from homology"/>
<feature type="transmembrane region" description="Helical" evidence="8">
    <location>
        <begin position="142"/>
        <end position="161"/>
    </location>
</feature>
<dbReference type="InterPro" id="IPR022257">
    <property type="entry name" value="PHM7_ext"/>
</dbReference>
<dbReference type="Pfam" id="PF14703">
    <property type="entry name" value="PHM7_cyt"/>
    <property type="match status" value="1"/>
</dbReference>
<feature type="transmembrane region" description="Helical" evidence="8">
    <location>
        <begin position="745"/>
        <end position="766"/>
    </location>
</feature>
<feature type="region of interest" description="Disordered" evidence="7">
    <location>
        <begin position="809"/>
        <end position="831"/>
    </location>
</feature>
<feature type="transmembrane region" description="Helical" evidence="8">
    <location>
        <begin position="494"/>
        <end position="520"/>
    </location>
</feature>
<gene>
    <name evidence="13" type="ORF">VTJ83DRAFT_2813</name>
</gene>
<feature type="region of interest" description="Disordered" evidence="7">
    <location>
        <begin position="27"/>
        <end position="52"/>
    </location>
</feature>
<feature type="transmembrane region" description="Helical" evidence="8">
    <location>
        <begin position="773"/>
        <end position="790"/>
    </location>
</feature>
<keyword evidence="6 8" id="KW-0472">Membrane</keyword>
<feature type="compositionally biased region" description="Polar residues" evidence="7">
    <location>
        <begin position="41"/>
        <end position="50"/>
    </location>
</feature>
<dbReference type="PANTHER" id="PTHR13018">
    <property type="entry name" value="PROBABLE MEMBRANE PROTEIN DUF221-RELATED"/>
    <property type="match status" value="1"/>
</dbReference>
<dbReference type="RefSeq" id="XP_070869353.1">
    <property type="nucleotide sequence ID" value="XM_071009125.1"/>
</dbReference>
<reference evidence="13 14" key="1">
    <citation type="journal article" date="2024" name="Commun. Biol.">
        <title>Comparative genomic analysis of thermophilic fungi reveals convergent evolutionary adaptations and gene losses.</title>
        <authorList>
            <person name="Steindorff A.S."/>
            <person name="Aguilar-Pontes M.V."/>
            <person name="Robinson A.J."/>
            <person name="Andreopoulos B."/>
            <person name="LaButti K."/>
            <person name="Kuo A."/>
            <person name="Mondo S."/>
            <person name="Riley R."/>
            <person name="Otillar R."/>
            <person name="Haridas S."/>
            <person name="Lipzen A."/>
            <person name="Grimwood J."/>
            <person name="Schmutz J."/>
            <person name="Clum A."/>
            <person name="Reid I.D."/>
            <person name="Moisan M.C."/>
            <person name="Butler G."/>
            <person name="Nguyen T.T.M."/>
            <person name="Dewar K."/>
            <person name="Conant G."/>
            <person name="Drula E."/>
            <person name="Henrissat B."/>
            <person name="Hansel C."/>
            <person name="Singer S."/>
            <person name="Hutchinson M.I."/>
            <person name="de Vries R.P."/>
            <person name="Natvig D.O."/>
            <person name="Powell A.J."/>
            <person name="Tsang A."/>
            <person name="Grigoriev I.V."/>
        </authorList>
    </citation>
    <scope>NUCLEOTIDE SEQUENCE [LARGE SCALE GENOMIC DNA]</scope>
    <source>
        <strain evidence="13 14">ATCC 22073</strain>
    </source>
</reference>
<keyword evidence="5 8" id="KW-1133">Transmembrane helix</keyword>
<dbReference type="Pfam" id="PF13967">
    <property type="entry name" value="RSN1_TM"/>
    <property type="match status" value="1"/>
</dbReference>
<evidence type="ECO:0000259" key="11">
    <source>
        <dbReference type="Pfam" id="PF13967"/>
    </source>
</evidence>
<protein>
    <recommendedName>
        <fullName evidence="15">DUF221-domain-containing protein</fullName>
    </recommendedName>
</protein>
<dbReference type="EMBL" id="JAZGUE010000002">
    <property type="protein sequence ID" value="KAL2270629.1"/>
    <property type="molecule type" value="Genomic_DNA"/>
</dbReference>
<accession>A0ABR4DM84</accession>
<sequence>MDWIVHAHIMRIERRLLGINESDDARIGSGRDDSDGGGTLSHFNPTASNSTDEKSSASLSSLFSTFVPVLIYSGICLALFLVFRRRCRRVYAPRTVPMLRGPGPPSPELPDGWVNWIRPFLAITDDYILNHCSLDGYFFLRYLRVLSIICVAGVVIIWPILLPVNGTGKSGLAELEALTIGNIKSGSRYYAHVLVAWCFFGFVLFMVCRECIYFINLRQAYLLSPNYAQRLSSRTVLFTCIPQPYLDEAKLRKLFGDAAKTIWLVQDTSALRALVDDREGTADRLQEAEVRLIRLANAARLKKLGMQATSVTLNTHADDASLPPNHTAHVDAEKGQVLESAIQFAQRQLSALDNPAAEKPADPEYTHPYGLDPSLPDVRGSVAALWIPAQSRPHYRPIGNFGRRVDTIRWTRARLKILNREIWNLRRKHHRGDGAPLNAVFIEFDSQASAQAAFQIVAHHQPLNMSPCYIGLQPDDVIWSALRIRWWEHIMRRFFMMCVIAAAIIFWSIPSVLVGMVTNIKSLSRMVFFLSWIMKLPGPILGVIQGLLPALGLSWLMAAVPWMLRGCARVAGVPSHTLVELYVQHAYFFFLVVQVFLVTTLTSAASASVVEVIQNPLGVKDMLSENLPKASNFYLSYILIQCLGSGATTLANVGDLIRHQVIFKAISNPRRRFYRWRRLRRVHWGSEFPRFTNLAVIAISYSCIAPLVLVFAGLGMLFVGFVYRYSLIYVYDSRYDTKGLFYPRALMQLMTGLYISQICLVGLFALKTAVGPMMLMIAFLIFTGIVHVSLNDAVTPLLYNLPRTLTLEKDKGHRAEDETPGQETSRPEPAAASTGLAADYYNMTSPDEDDFLGDSHRNTTHDLPTDVELRGIEGPNTLRYHLTQWTKALFRSAVRKAATPLKDEDVYGVSSESSFAQILRRIKIMITPDPSRPPNIITTFLHPEIYQSFRALQPRVNPEPGPESSSLPPDYARKAYWPPEMWIPVPRLWIPRDEARVSRQEVAHSAGSAVVSDRGCWLVFGKRKGRLGTIECDFEDPGCPLFEERPVY</sequence>
<dbReference type="PANTHER" id="PTHR13018:SF53">
    <property type="entry name" value="DUF221 DOMAIN PROTEIN"/>
    <property type="match status" value="1"/>
</dbReference>
<dbReference type="Pfam" id="PF12621">
    <property type="entry name" value="PHM7_ext"/>
    <property type="match status" value="1"/>
</dbReference>
<evidence type="ECO:0000259" key="12">
    <source>
        <dbReference type="Pfam" id="PF14703"/>
    </source>
</evidence>
<evidence type="ECO:0000313" key="13">
    <source>
        <dbReference type="EMBL" id="KAL2270629.1"/>
    </source>
</evidence>
<feature type="transmembrane region" description="Helical" evidence="8">
    <location>
        <begin position="189"/>
        <end position="208"/>
    </location>
</feature>
<evidence type="ECO:0000256" key="3">
    <source>
        <dbReference type="ARBA" id="ARBA00022448"/>
    </source>
</evidence>
<feature type="domain" description="CSC1/OSCA1-like cytosolic" evidence="12">
    <location>
        <begin position="233"/>
        <end position="480"/>
    </location>
</feature>
<comment type="caution">
    <text evidence="13">The sequence shown here is derived from an EMBL/GenBank/DDBJ whole genome shotgun (WGS) entry which is preliminary data.</text>
</comment>
<evidence type="ECO:0000256" key="8">
    <source>
        <dbReference type="SAM" id="Phobius"/>
    </source>
</evidence>
<dbReference type="InterPro" id="IPR045122">
    <property type="entry name" value="Csc1-like"/>
</dbReference>
<evidence type="ECO:0000313" key="14">
    <source>
        <dbReference type="Proteomes" id="UP001600064"/>
    </source>
</evidence>
<feature type="domain" description="CSC1/OSCA1-like N-terminal transmembrane" evidence="11">
    <location>
        <begin position="62"/>
        <end position="210"/>
    </location>
</feature>
<feature type="transmembrane region" description="Helical" evidence="8">
    <location>
        <begin position="540"/>
        <end position="564"/>
    </location>
</feature>
<evidence type="ECO:0000256" key="6">
    <source>
        <dbReference type="ARBA" id="ARBA00023136"/>
    </source>
</evidence>
<feature type="transmembrane region" description="Helical" evidence="8">
    <location>
        <begin position="633"/>
        <end position="654"/>
    </location>
</feature>
<feature type="domain" description="CSC1/OSCA1-like 7TM region" evidence="9">
    <location>
        <begin position="492"/>
        <end position="764"/>
    </location>
</feature>
<evidence type="ECO:0000259" key="10">
    <source>
        <dbReference type="Pfam" id="PF12621"/>
    </source>
</evidence>
<feature type="transmembrane region" description="Helical" evidence="8">
    <location>
        <begin position="694"/>
        <end position="725"/>
    </location>
</feature>
<dbReference type="Pfam" id="PF02714">
    <property type="entry name" value="RSN1_7TM"/>
    <property type="match status" value="1"/>
</dbReference>
<dbReference type="InterPro" id="IPR032880">
    <property type="entry name" value="CSC1/OSCA1-like_N"/>
</dbReference>
<name>A0ABR4DM84_9PEZI</name>
<feature type="transmembrane region" description="Helical" evidence="8">
    <location>
        <begin position="585"/>
        <end position="613"/>
    </location>
</feature>
<keyword evidence="14" id="KW-1185">Reference proteome</keyword>
<keyword evidence="3" id="KW-0813">Transport</keyword>
<organism evidence="13 14">
    <name type="scientific">Remersonia thermophila</name>
    <dbReference type="NCBI Taxonomy" id="72144"/>
    <lineage>
        <taxon>Eukaryota</taxon>
        <taxon>Fungi</taxon>
        <taxon>Dikarya</taxon>
        <taxon>Ascomycota</taxon>
        <taxon>Pezizomycotina</taxon>
        <taxon>Sordariomycetes</taxon>
        <taxon>Sordariomycetidae</taxon>
        <taxon>Sordariales</taxon>
        <taxon>Sordariales incertae sedis</taxon>
        <taxon>Remersonia</taxon>
    </lineage>
</organism>
<feature type="transmembrane region" description="Helical" evidence="8">
    <location>
        <begin position="62"/>
        <end position="83"/>
    </location>
</feature>
<comment type="subcellular location">
    <subcellularLocation>
        <location evidence="1">Membrane</location>
        <topology evidence="1">Multi-pass membrane protein</topology>
    </subcellularLocation>
</comment>
<evidence type="ECO:0000256" key="5">
    <source>
        <dbReference type="ARBA" id="ARBA00022989"/>
    </source>
</evidence>
<evidence type="ECO:0000256" key="4">
    <source>
        <dbReference type="ARBA" id="ARBA00022692"/>
    </source>
</evidence>
<feature type="domain" description="10TM putative phosphate transporter extracellular tail" evidence="10">
    <location>
        <begin position="940"/>
        <end position="1018"/>
    </location>
</feature>
<keyword evidence="4 8" id="KW-0812">Transmembrane</keyword>
<evidence type="ECO:0000259" key="9">
    <source>
        <dbReference type="Pfam" id="PF02714"/>
    </source>
</evidence>
<evidence type="ECO:0000256" key="7">
    <source>
        <dbReference type="SAM" id="MobiDB-lite"/>
    </source>
</evidence>
<dbReference type="Proteomes" id="UP001600064">
    <property type="component" value="Unassembled WGS sequence"/>
</dbReference>
<dbReference type="GeneID" id="98123769"/>